<dbReference type="Gene3D" id="3.80.10.10">
    <property type="entry name" value="Ribonuclease Inhibitor"/>
    <property type="match status" value="2"/>
</dbReference>
<name>A0AAV2AKP1_9ARAC</name>
<evidence type="ECO:0000259" key="3">
    <source>
        <dbReference type="Pfam" id="PF23598"/>
    </source>
</evidence>
<dbReference type="PANTHER" id="PTHR48051:SF62">
    <property type="entry name" value="LEUCINE-RICH REPEAT-CONTAINING PROTEIN 57"/>
    <property type="match status" value="1"/>
</dbReference>
<organism evidence="4 5">
    <name type="scientific">Larinioides sclopetarius</name>
    <dbReference type="NCBI Taxonomy" id="280406"/>
    <lineage>
        <taxon>Eukaryota</taxon>
        <taxon>Metazoa</taxon>
        <taxon>Ecdysozoa</taxon>
        <taxon>Arthropoda</taxon>
        <taxon>Chelicerata</taxon>
        <taxon>Arachnida</taxon>
        <taxon>Araneae</taxon>
        <taxon>Araneomorphae</taxon>
        <taxon>Entelegynae</taxon>
        <taxon>Araneoidea</taxon>
        <taxon>Araneidae</taxon>
        <taxon>Larinioides</taxon>
    </lineage>
</organism>
<dbReference type="SMART" id="SM00364">
    <property type="entry name" value="LRR_BAC"/>
    <property type="match status" value="4"/>
</dbReference>
<dbReference type="InterPro" id="IPR055414">
    <property type="entry name" value="LRR_R13L4/SHOC2-like"/>
</dbReference>
<proteinExistence type="predicted"/>
<dbReference type="Pfam" id="PF00560">
    <property type="entry name" value="LRR_1"/>
    <property type="match status" value="1"/>
</dbReference>
<evidence type="ECO:0000256" key="1">
    <source>
        <dbReference type="ARBA" id="ARBA00022614"/>
    </source>
</evidence>
<dbReference type="PROSITE" id="PS51450">
    <property type="entry name" value="LRR"/>
    <property type="match status" value="2"/>
</dbReference>
<evidence type="ECO:0000313" key="4">
    <source>
        <dbReference type="EMBL" id="CAL1284397.1"/>
    </source>
</evidence>
<dbReference type="InterPro" id="IPR003591">
    <property type="entry name" value="Leu-rich_rpt_typical-subtyp"/>
</dbReference>
<feature type="domain" description="Disease resistance R13L4/SHOC-2-like LRR" evidence="3">
    <location>
        <begin position="121"/>
        <end position="236"/>
    </location>
</feature>
<protein>
    <recommendedName>
        <fullName evidence="3">Disease resistance R13L4/SHOC-2-like LRR domain-containing protein</fullName>
    </recommendedName>
</protein>
<accession>A0AAV2AKP1</accession>
<keyword evidence="2" id="KW-0677">Repeat</keyword>
<keyword evidence="1" id="KW-0433">Leucine-rich repeat</keyword>
<dbReference type="FunFam" id="3.80.10.10:FF:000230">
    <property type="entry name" value="Leucine-rich repeat-containing protein 57"/>
    <property type="match status" value="1"/>
</dbReference>
<dbReference type="PANTHER" id="PTHR48051">
    <property type="match status" value="1"/>
</dbReference>
<dbReference type="Proteomes" id="UP001497382">
    <property type="component" value="Unassembled WGS sequence"/>
</dbReference>
<dbReference type="AlphaFoldDB" id="A0AAV2AKP1"/>
<dbReference type="InterPro" id="IPR001611">
    <property type="entry name" value="Leu-rich_rpt"/>
</dbReference>
<dbReference type="PRINTS" id="PR00019">
    <property type="entry name" value="LEURICHRPT"/>
</dbReference>
<evidence type="ECO:0000313" key="5">
    <source>
        <dbReference type="Proteomes" id="UP001497382"/>
    </source>
</evidence>
<keyword evidence="5" id="KW-1185">Reference proteome</keyword>
<dbReference type="InterPro" id="IPR050216">
    <property type="entry name" value="LRR_domain-containing"/>
</dbReference>
<dbReference type="SUPFAM" id="SSF52058">
    <property type="entry name" value="L domain-like"/>
    <property type="match status" value="1"/>
</dbReference>
<dbReference type="SMART" id="SM00369">
    <property type="entry name" value="LRR_TYP"/>
    <property type="match status" value="4"/>
</dbReference>
<reference evidence="4 5" key="1">
    <citation type="submission" date="2024-04" db="EMBL/GenBank/DDBJ databases">
        <authorList>
            <person name="Rising A."/>
            <person name="Reimegard J."/>
            <person name="Sonavane S."/>
            <person name="Akerstrom W."/>
            <person name="Nylinder S."/>
            <person name="Hedman E."/>
            <person name="Kallberg Y."/>
        </authorList>
    </citation>
    <scope>NUCLEOTIDE SEQUENCE [LARGE SCALE GENOMIC DNA]</scope>
</reference>
<dbReference type="GO" id="GO:0005737">
    <property type="term" value="C:cytoplasm"/>
    <property type="evidence" value="ECO:0007669"/>
    <property type="project" value="TreeGrafter"/>
</dbReference>
<dbReference type="Pfam" id="PF23598">
    <property type="entry name" value="LRR_14"/>
    <property type="match status" value="1"/>
</dbReference>
<comment type="caution">
    <text evidence="4">The sequence shown here is derived from an EMBL/GenBank/DDBJ whole genome shotgun (WGS) entry which is preliminary data.</text>
</comment>
<dbReference type="InterPro" id="IPR032675">
    <property type="entry name" value="LRR_dom_sf"/>
</dbReference>
<sequence>MGNAIKPHIKNAEKTGVLQIANTGLHEFPREMFQLVNVLRTLDISNNKIGNLPPTIGNFTNLKNLTACQIKIAIFHYAPCCNAYLCKCCVFFYCLQLVFFRIRCYLHCLLFSLSSPYAHPTNFSSLPEEIGTLKKLESINFSNNDLTSLPASFVQLVNLRTINLSYNKITNLQPVFTNMKKLELLDMSHNKLVEVPDHVKEVAAIEINFSSNQISVLSEAIAECNRLKVLRVDENCLQLSAVPEKILTDSQISLLSIDGNLFESKDLHAREGWEKYMERFTATKKKLY</sequence>
<evidence type="ECO:0000256" key="2">
    <source>
        <dbReference type="ARBA" id="ARBA00022737"/>
    </source>
</evidence>
<dbReference type="EMBL" id="CAXIEN010000178">
    <property type="protein sequence ID" value="CAL1284397.1"/>
    <property type="molecule type" value="Genomic_DNA"/>
</dbReference>
<gene>
    <name evidence="4" type="ORF">LARSCL_LOCUS13126</name>
</gene>